<feature type="chain" id="PRO_5031425035" evidence="1">
    <location>
        <begin position="23"/>
        <end position="134"/>
    </location>
</feature>
<dbReference type="KEGG" id="pacs:FAZ98_26460"/>
<dbReference type="OrthoDB" id="9104688at2"/>
<organism evidence="2 3">
    <name type="scientific">Paraburkholderia acidisoli</name>
    <dbReference type="NCBI Taxonomy" id="2571748"/>
    <lineage>
        <taxon>Bacteria</taxon>
        <taxon>Pseudomonadati</taxon>
        <taxon>Pseudomonadota</taxon>
        <taxon>Betaproteobacteria</taxon>
        <taxon>Burkholderiales</taxon>
        <taxon>Burkholderiaceae</taxon>
        <taxon>Paraburkholderia</taxon>
    </lineage>
</organism>
<evidence type="ECO:0000313" key="3">
    <source>
        <dbReference type="Proteomes" id="UP000433577"/>
    </source>
</evidence>
<dbReference type="AlphaFoldDB" id="A0A7Z2GP56"/>
<accession>A0A7Z2GP56</accession>
<keyword evidence="1" id="KW-0732">Signal</keyword>
<keyword evidence="3" id="KW-1185">Reference proteome</keyword>
<dbReference type="EMBL" id="CP046915">
    <property type="protein sequence ID" value="QGZ65313.1"/>
    <property type="molecule type" value="Genomic_DNA"/>
</dbReference>
<evidence type="ECO:0000313" key="2">
    <source>
        <dbReference type="EMBL" id="QGZ65313.1"/>
    </source>
</evidence>
<gene>
    <name evidence="2" type="ORF">FAZ98_26460</name>
</gene>
<evidence type="ECO:0000256" key="1">
    <source>
        <dbReference type="SAM" id="SignalP"/>
    </source>
</evidence>
<reference evidence="2 3" key="1">
    <citation type="submission" date="2019-12" db="EMBL/GenBank/DDBJ databases">
        <title>Paraburkholderia acidiphila 7Q-K02 sp. nov and Paraburkholderia acidisoli DHF22 sp. nov., two strains isolated from forest soil.</title>
        <authorList>
            <person name="Gao Z."/>
            <person name="Qiu L."/>
        </authorList>
    </citation>
    <scope>NUCLEOTIDE SEQUENCE [LARGE SCALE GENOMIC DNA]</scope>
    <source>
        <strain evidence="2 3">DHF22</strain>
    </source>
</reference>
<protein>
    <submittedName>
        <fullName evidence="2">Uncharacterized protein</fullName>
    </submittedName>
</protein>
<dbReference type="Proteomes" id="UP000433577">
    <property type="component" value="Chromosome 3"/>
</dbReference>
<dbReference type="RefSeq" id="WP_158955623.1">
    <property type="nucleotide sequence ID" value="NZ_CP046915.1"/>
</dbReference>
<feature type="signal peptide" evidence="1">
    <location>
        <begin position="1"/>
        <end position="22"/>
    </location>
</feature>
<proteinExistence type="predicted"/>
<sequence>MARVVAGVAAAAAAGAPLAASAQTDAASATSLDREALVKRIAGTEGSYVNSRGLLLRWKNDADGTALVTRFADARFSKSHSKTAQAEWSVDAGGNYCLTVHWPAETQHWCAAVTPGDDGALHTTAPGGFAVTLK</sequence>
<name>A0A7Z2GP56_9BURK</name>